<proteinExistence type="inferred from homology"/>
<name>V4SRN8_CITCL</name>
<dbReference type="eggNOG" id="KOG0228">
    <property type="taxonomic scope" value="Eukaryota"/>
</dbReference>
<accession>V4SRN8</accession>
<dbReference type="InterPro" id="IPR013320">
    <property type="entry name" value="ConA-like_dom_sf"/>
</dbReference>
<dbReference type="KEGG" id="cic:CICLE_v10027570mg"/>
<dbReference type="InParanoid" id="V4SRN8"/>
<evidence type="ECO:0000256" key="1">
    <source>
        <dbReference type="ARBA" id="ARBA00009902"/>
    </source>
</evidence>
<evidence type="ECO:0000313" key="6">
    <source>
        <dbReference type="EMBL" id="ESR39786.1"/>
    </source>
</evidence>
<reference evidence="6 7" key="1">
    <citation type="submission" date="2013-10" db="EMBL/GenBank/DDBJ databases">
        <authorList>
            <consortium name="International Citrus Genome Consortium"/>
            <person name="Jenkins J."/>
            <person name="Schmutz J."/>
            <person name="Prochnik S."/>
            <person name="Rokhsar D."/>
            <person name="Gmitter F."/>
            <person name="Ollitrault P."/>
            <person name="Machado M."/>
            <person name="Talon M."/>
            <person name="Wincker P."/>
            <person name="Jaillon O."/>
            <person name="Morgante M."/>
        </authorList>
    </citation>
    <scope>NUCLEOTIDE SEQUENCE</scope>
    <source>
        <strain evidence="7">cv. Clemenules</strain>
    </source>
</reference>
<sequence length="347" mass="39635">MASSCLCLLLSFSLLLEHDAVELEPSHQVYKNLQKSKSNSINQPYKSGPMICEGIYHFFYQHNPKGPIWKKILVWGHSTSMDLINWISHDPAIRYQMSLVQNLAVPKNLSDLYLREWINTSKNPLISPTDKINPSLFRDTSTAWLDPGEKWRLIIGSEIKDTGLAILYKSKDLYIGYDYGKFYASKTFYDNAKHRRILLGWVNESSSKDDDIKKGWSGLQRLRGNQVELRSKLLHEVSLHKVTGITNAQADIEISFETTVLEKAEVLEPSRTNPELLCSHKSASVKGSIGPFGLLILASEDLRERTAVFFRLFKGQHKYAVLMCSDKSRFSMSLFLSTWTIKKVQIN</sequence>
<dbReference type="PANTHER" id="PTHR31953">
    <property type="entry name" value="BETA-FRUCTOFURANOSIDASE, INSOLUBLE ISOENZYME CWINV1-RELATED"/>
    <property type="match status" value="1"/>
</dbReference>
<evidence type="ECO:0000313" key="7">
    <source>
        <dbReference type="Proteomes" id="UP000030687"/>
    </source>
</evidence>
<dbReference type="SUPFAM" id="SSF75005">
    <property type="entry name" value="Arabinanase/levansucrase/invertase"/>
    <property type="match status" value="1"/>
</dbReference>
<feature type="domain" description="Glycosyl hydrolase family 32 N-terminal" evidence="5">
    <location>
        <begin position="38"/>
        <end position="94"/>
    </location>
</feature>
<dbReference type="EMBL" id="KI536925">
    <property type="protein sequence ID" value="ESR39786.1"/>
    <property type="molecule type" value="Genomic_DNA"/>
</dbReference>
<feature type="domain" description="Glycosyl hydrolase family 32 N-terminal" evidence="5">
    <location>
        <begin position="177"/>
        <end position="222"/>
    </location>
</feature>
<dbReference type="Pfam" id="PF00251">
    <property type="entry name" value="Glyco_hydro_32N"/>
    <property type="match status" value="3"/>
</dbReference>
<organism evidence="6 7">
    <name type="scientific">Citrus clementina</name>
    <name type="common">Clementine</name>
    <name type="synonym">Citrus deliciosa x Citrus sinensis</name>
    <dbReference type="NCBI Taxonomy" id="85681"/>
    <lineage>
        <taxon>Eukaryota</taxon>
        <taxon>Viridiplantae</taxon>
        <taxon>Streptophyta</taxon>
        <taxon>Embryophyta</taxon>
        <taxon>Tracheophyta</taxon>
        <taxon>Spermatophyta</taxon>
        <taxon>Magnoliopsida</taxon>
        <taxon>eudicotyledons</taxon>
        <taxon>Gunneridae</taxon>
        <taxon>Pentapetalae</taxon>
        <taxon>rosids</taxon>
        <taxon>malvids</taxon>
        <taxon>Sapindales</taxon>
        <taxon>Rutaceae</taxon>
        <taxon>Aurantioideae</taxon>
        <taxon>Citrus</taxon>
    </lineage>
</organism>
<feature type="chain" id="PRO_5004727703" description="Glycosyl hydrolase family 32 N-terminal domain-containing protein" evidence="4">
    <location>
        <begin position="21"/>
        <end position="347"/>
    </location>
</feature>
<dbReference type="InterPro" id="IPR023296">
    <property type="entry name" value="Glyco_hydro_beta-prop_sf"/>
</dbReference>
<dbReference type="GO" id="GO:0004553">
    <property type="term" value="F:hydrolase activity, hydrolyzing O-glycosyl compounds"/>
    <property type="evidence" value="ECO:0007669"/>
    <property type="project" value="InterPro"/>
</dbReference>
<dbReference type="STRING" id="85681.V4SRN8"/>
<keyword evidence="4" id="KW-0732">Signal</keyword>
<feature type="domain" description="Glycosyl hydrolase family 32 N-terminal" evidence="5">
    <location>
        <begin position="99"/>
        <end position="173"/>
    </location>
</feature>
<dbReference type="Gene3D" id="2.60.120.560">
    <property type="entry name" value="Exo-inulinase, domain 1"/>
    <property type="match status" value="1"/>
</dbReference>
<protein>
    <recommendedName>
        <fullName evidence="5">Glycosyl hydrolase family 32 N-terminal domain-containing protein</fullName>
    </recommendedName>
</protein>
<dbReference type="InterPro" id="IPR013148">
    <property type="entry name" value="Glyco_hydro_32_N"/>
</dbReference>
<dbReference type="Gramene" id="ESR39786">
    <property type="protein sequence ID" value="ESR39786"/>
    <property type="gene ID" value="CICLE_v10027570mg"/>
</dbReference>
<dbReference type="SUPFAM" id="SSF49899">
    <property type="entry name" value="Concanavalin A-like lectins/glucanases"/>
    <property type="match status" value="1"/>
</dbReference>
<keyword evidence="7" id="KW-1185">Reference proteome</keyword>
<evidence type="ECO:0000259" key="5">
    <source>
        <dbReference type="Pfam" id="PF00251"/>
    </source>
</evidence>
<dbReference type="Proteomes" id="UP000030687">
    <property type="component" value="Unassembled WGS sequence"/>
</dbReference>
<gene>
    <name evidence="6" type="ORF">CICLE_v10027570mg</name>
</gene>
<dbReference type="InterPro" id="IPR050551">
    <property type="entry name" value="Fructan_Metab_Enzymes"/>
</dbReference>
<comment type="similarity">
    <text evidence="1">Belongs to the glycosyl hydrolase 32 family.</text>
</comment>
<dbReference type="AlphaFoldDB" id="V4SRN8"/>
<dbReference type="Gene3D" id="2.115.10.20">
    <property type="entry name" value="Glycosyl hydrolase domain, family 43"/>
    <property type="match status" value="3"/>
</dbReference>
<dbReference type="GO" id="GO:0005975">
    <property type="term" value="P:carbohydrate metabolic process"/>
    <property type="evidence" value="ECO:0007669"/>
    <property type="project" value="InterPro"/>
</dbReference>
<evidence type="ECO:0000256" key="3">
    <source>
        <dbReference type="ARBA" id="ARBA00023295"/>
    </source>
</evidence>
<keyword evidence="3" id="KW-0326">Glycosidase</keyword>
<dbReference type="SMART" id="SM00640">
    <property type="entry name" value="Glyco_32"/>
    <property type="match status" value="1"/>
</dbReference>
<dbReference type="InterPro" id="IPR001362">
    <property type="entry name" value="Glyco_hydro_32"/>
</dbReference>
<evidence type="ECO:0000256" key="2">
    <source>
        <dbReference type="ARBA" id="ARBA00022801"/>
    </source>
</evidence>
<evidence type="ECO:0000256" key="4">
    <source>
        <dbReference type="SAM" id="SignalP"/>
    </source>
</evidence>
<feature type="signal peptide" evidence="4">
    <location>
        <begin position="1"/>
        <end position="20"/>
    </location>
</feature>
<keyword evidence="2" id="KW-0378">Hydrolase</keyword>